<accession>A0A6F9DC99</accession>
<feature type="transmembrane region" description="Helical" evidence="7">
    <location>
        <begin position="79"/>
        <end position="101"/>
    </location>
</feature>
<feature type="transmembrane region" description="Helical" evidence="7">
    <location>
        <begin position="210"/>
        <end position="229"/>
    </location>
</feature>
<comment type="subcellular location">
    <subcellularLocation>
        <location evidence="1">Membrane</location>
        <topology evidence="1">Multi-pass membrane protein</topology>
    </subcellularLocation>
</comment>
<dbReference type="GO" id="GO:0016020">
    <property type="term" value="C:membrane"/>
    <property type="evidence" value="ECO:0007669"/>
    <property type="project" value="UniProtKB-SubCell"/>
</dbReference>
<sequence length="334" mass="38220">MSSAVRAVALQFLHGLKDSVYGVFLIYSLDLQIQQQQAERRRKIKDSMAASRRTTGRRPNPNYENRELKPKEPRMIGRVFLSAALSSFVWVSIWAFASYLVPAIHYYSKTFLSIIDDKSAEKHDGVWGYIETGLHYTFATLWVLPLYVISKLVNGFWFVDVSDSVYKLLYGRPRAFPSIGIAAADLVYGIAVETIFLLQASLASLFPIQGIGYLLYCVHICLLYSLYAFEYKWFNMGMDLKMRLRVVDQNWPYFCGFGLPLFMMTNMVFSYYPTVVSACIFSILFPFFIVSGTRASVPKEQGATRLRIFEPAASVCSLLFSQSIRLKQSRNYPH</sequence>
<comment type="similarity">
    <text evidence="2">Belongs to the EI24 family.</text>
</comment>
<evidence type="ECO:0000256" key="2">
    <source>
        <dbReference type="ARBA" id="ARBA00010970"/>
    </source>
</evidence>
<dbReference type="EMBL" id="LR784774">
    <property type="protein sequence ID" value="CAB3241518.1"/>
    <property type="molecule type" value="mRNA"/>
</dbReference>
<dbReference type="Pfam" id="PF07264">
    <property type="entry name" value="EI24"/>
    <property type="match status" value="1"/>
</dbReference>
<dbReference type="PANTHER" id="PTHR21389">
    <property type="entry name" value="P53 INDUCED PROTEIN"/>
    <property type="match status" value="1"/>
</dbReference>
<keyword evidence="3 7" id="KW-0812">Transmembrane</keyword>
<feature type="transmembrane region" description="Helical" evidence="7">
    <location>
        <begin position="275"/>
        <end position="297"/>
    </location>
</feature>
<dbReference type="PANTHER" id="PTHR21389:SF0">
    <property type="entry name" value="ETOPOSIDE-INDUCED PROTEIN 2.4 HOMOLOG"/>
    <property type="match status" value="1"/>
</dbReference>
<reference evidence="8" key="1">
    <citation type="submission" date="2020-04" db="EMBL/GenBank/DDBJ databases">
        <authorList>
            <person name="Neveu A P."/>
        </authorList>
    </citation>
    <scope>NUCLEOTIDE SEQUENCE</scope>
    <source>
        <tissue evidence="8">Whole embryo</tissue>
    </source>
</reference>
<feature type="transmembrane region" description="Helical" evidence="7">
    <location>
        <begin position="179"/>
        <end position="198"/>
    </location>
</feature>
<evidence type="ECO:0000256" key="7">
    <source>
        <dbReference type="SAM" id="Phobius"/>
    </source>
</evidence>
<keyword evidence="5 7" id="KW-0472">Membrane</keyword>
<evidence type="ECO:0000256" key="1">
    <source>
        <dbReference type="ARBA" id="ARBA00004141"/>
    </source>
</evidence>
<feature type="transmembrane region" description="Helical" evidence="7">
    <location>
        <begin position="136"/>
        <end position="159"/>
    </location>
</feature>
<dbReference type="GO" id="GO:0016236">
    <property type="term" value="P:macroautophagy"/>
    <property type="evidence" value="ECO:0007669"/>
    <property type="project" value="TreeGrafter"/>
</dbReference>
<dbReference type="InterPro" id="IPR059112">
    <property type="entry name" value="CysZ/EI24"/>
</dbReference>
<gene>
    <name evidence="8" type="primary">Ei24</name>
</gene>
<feature type="transmembrane region" description="Helical" evidence="7">
    <location>
        <begin position="250"/>
        <end position="269"/>
    </location>
</feature>
<evidence type="ECO:0000256" key="4">
    <source>
        <dbReference type="ARBA" id="ARBA00022989"/>
    </source>
</evidence>
<organism evidence="8">
    <name type="scientific">Phallusia mammillata</name>
    <dbReference type="NCBI Taxonomy" id="59560"/>
    <lineage>
        <taxon>Eukaryota</taxon>
        <taxon>Metazoa</taxon>
        <taxon>Chordata</taxon>
        <taxon>Tunicata</taxon>
        <taxon>Ascidiacea</taxon>
        <taxon>Phlebobranchia</taxon>
        <taxon>Ascidiidae</taxon>
        <taxon>Phallusia</taxon>
    </lineage>
</organism>
<evidence type="ECO:0000256" key="3">
    <source>
        <dbReference type="ARBA" id="ARBA00022692"/>
    </source>
</evidence>
<evidence type="ECO:0000256" key="6">
    <source>
        <dbReference type="SAM" id="MobiDB-lite"/>
    </source>
</evidence>
<feature type="region of interest" description="Disordered" evidence="6">
    <location>
        <begin position="44"/>
        <end position="68"/>
    </location>
</feature>
<dbReference type="GO" id="GO:0005783">
    <property type="term" value="C:endoplasmic reticulum"/>
    <property type="evidence" value="ECO:0007669"/>
    <property type="project" value="TreeGrafter"/>
</dbReference>
<protein>
    <submittedName>
        <fullName evidence="8">Etoposide-induced protein 2.4 homolog</fullName>
    </submittedName>
</protein>
<evidence type="ECO:0000256" key="5">
    <source>
        <dbReference type="ARBA" id="ARBA00023136"/>
    </source>
</evidence>
<evidence type="ECO:0000313" key="8">
    <source>
        <dbReference type="EMBL" id="CAB3241518.1"/>
    </source>
</evidence>
<keyword evidence="4 7" id="KW-1133">Transmembrane helix</keyword>
<name>A0A6F9DC99_9ASCI</name>
<dbReference type="AlphaFoldDB" id="A0A6F9DC99"/>
<proteinExistence type="evidence at transcript level"/>